<dbReference type="InterPro" id="IPR049740">
    <property type="entry name" value="CopZ"/>
</dbReference>
<dbReference type="PROSITE" id="PS01047">
    <property type="entry name" value="HMA_1"/>
    <property type="match status" value="1"/>
</dbReference>
<comment type="subcellular location">
    <subcellularLocation>
        <location evidence="1">Cytoplasm</location>
    </subcellularLocation>
</comment>
<dbReference type="Pfam" id="PF00403">
    <property type="entry name" value="HMA"/>
    <property type="match status" value="1"/>
</dbReference>
<dbReference type="GO" id="GO:0005737">
    <property type="term" value="C:cytoplasm"/>
    <property type="evidence" value="ECO:0007669"/>
    <property type="project" value="UniProtKB-SubCell"/>
</dbReference>
<evidence type="ECO:0000313" key="11">
    <source>
        <dbReference type="EMBL" id="PTF16808.1"/>
    </source>
</evidence>
<dbReference type="InterPro" id="IPR036163">
    <property type="entry name" value="HMA_dom_sf"/>
</dbReference>
<comment type="function">
    <text evidence="7">Chaperone that serves for the intracellular sequestration and transport of Cu(+). Delivers Cu(+) to the copper-exporting P-type ATPase A (CopA).</text>
</comment>
<comment type="caution">
    <text evidence="9">The sequence shown here is derived from an EMBL/GenBank/DDBJ whole genome shotgun (WGS) entry which is preliminary data.</text>
</comment>
<reference evidence="10" key="3">
    <citation type="submission" date="2018-03" db="EMBL/GenBank/DDBJ databases">
        <authorList>
            <person name="Naushad S."/>
        </authorList>
    </citation>
    <scope>NUCLEOTIDE SEQUENCE</scope>
    <source>
        <strain evidence="10">SNUC 1409</strain>
    </source>
</reference>
<evidence type="ECO:0000256" key="2">
    <source>
        <dbReference type="ARBA" id="ARBA00015313"/>
    </source>
</evidence>
<dbReference type="PANTHER" id="PTHR46594">
    <property type="entry name" value="P-TYPE CATION-TRANSPORTING ATPASE"/>
    <property type="match status" value="1"/>
</dbReference>
<dbReference type="Proteomes" id="UP000243350">
    <property type="component" value="Unassembled WGS sequence"/>
</dbReference>
<evidence type="ECO:0000259" key="8">
    <source>
        <dbReference type="PROSITE" id="PS50846"/>
    </source>
</evidence>
<dbReference type="Proteomes" id="UP000242088">
    <property type="component" value="Unassembled WGS sequence"/>
</dbReference>
<evidence type="ECO:0000256" key="1">
    <source>
        <dbReference type="ARBA" id="ARBA00004496"/>
    </source>
</evidence>
<name>A0A2K4DQW7_9STAP</name>
<dbReference type="FunFam" id="3.30.70.100:FF:000005">
    <property type="entry name" value="Copper-exporting P-type ATPase A"/>
    <property type="match status" value="1"/>
</dbReference>
<dbReference type="Proteomes" id="UP000242547">
    <property type="component" value="Unassembled WGS sequence"/>
</dbReference>
<dbReference type="CDD" id="cd00371">
    <property type="entry name" value="HMA"/>
    <property type="match status" value="1"/>
</dbReference>
<accession>A0A2K4DQW7</accession>
<dbReference type="InterPro" id="IPR006121">
    <property type="entry name" value="HMA_dom"/>
</dbReference>
<evidence type="ECO:0000313" key="13">
    <source>
        <dbReference type="Proteomes" id="UP000242547"/>
    </source>
</evidence>
<feature type="domain" description="HMA" evidence="8">
    <location>
        <begin position="5"/>
        <end position="71"/>
    </location>
</feature>
<dbReference type="NCBIfam" id="TIGR00003">
    <property type="entry name" value="copper ion binding protein"/>
    <property type="match status" value="1"/>
</dbReference>
<evidence type="ECO:0000256" key="3">
    <source>
        <dbReference type="ARBA" id="ARBA00022490"/>
    </source>
</evidence>
<dbReference type="AlphaFoldDB" id="A0A2K4DQW7"/>
<reference evidence="12 13" key="1">
    <citation type="journal article" date="2016" name="Front. Microbiol.">
        <title>Comprehensive Phylogenetic Analysis of Bovine Non-aureus Staphylococci Species Based on Whole-Genome Sequencing.</title>
        <authorList>
            <person name="Naushad S."/>
            <person name="Barkema H.W."/>
            <person name="Luby C."/>
            <person name="Condas L.A."/>
            <person name="Nobrega D.B."/>
            <person name="Carson D.A."/>
            <person name="De Buck J."/>
        </authorList>
    </citation>
    <scope>NUCLEOTIDE SEQUENCE [LARGE SCALE GENOMIC DNA]</scope>
    <source>
        <strain evidence="10 12">SNUC 1409</strain>
        <strain evidence="11 14">SNUC 4143</strain>
        <strain evidence="9 13">SNUC 761</strain>
    </source>
</reference>
<organism evidence="9 13">
    <name type="scientific">Staphylococcus devriesei</name>
    <dbReference type="NCBI Taxonomy" id="586733"/>
    <lineage>
        <taxon>Bacteria</taxon>
        <taxon>Bacillati</taxon>
        <taxon>Bacillota</taxon>
        <taxon>Bacilli</taxon>
        <taxon>Bacillales</taxon>
        <taxon>Staphylococcaceae</taxon>
        <taxon>Staphylococcus</taxon>
    </lineage>
</organism>
<dbReference type="EMBL" id="PYZI01000002">
    <property type="protein sequence ID" value="PTF15103.1"/>
    <property type="molecule type" value="Genomic_DNA"/>
</dbReference>
<dbReference type="NCBIfam" id="NF033795">
    <property type="entry name" value="chaper_CopZ_Bs"/>
    <property type="match status" value="1"/>
</dbReference>
<dbReference type="PROSITE" id="PS50846">
    <property type="entry name" value="HMA_2"/>
    <property type="match status" value="1"/>
</dbReference>
<keyword evidence="12" id="KW-1185">Reference proteome</keyword>
<dbReference type="InterPro" id="IPR001802">
    <property type="entry name" value="MerP/CopZ"/>
</dbReference>
<reference evidence="9" key="2">
    <citation type="submission" date="2018-03" db="EMBL/GenBank/DDBJ databases">
        <authorList>
            <person name="Keele B.F."/>
        </authorList>
    </citation>
    <scope>NUCLEOTIDE SEQUENCE</scope>
    <source>
        <strain evidence="11">SNUC 4143</strain>
        <strain evidence="9">SNUC 761</strain>
    </source>
</reference>
<evidence type="ECO:0000313" key="10">
    <source>
        <dbReference type="EMBL" id="PTF15103.1"/>
    </source>
</evidence>
<evidence type="ECO:0000256" key="5">
    <source>
        <dbReference type="ARBA" id="ARBA00023008"/>
    </source>
</evidence>
<dbReference type="InterPro" id="IPR017969">
    <property type="entry name" value="Heavy-metal-associated_CS"/>
</dbReference>
<evidence type="ECO:0000313" key="9">
    <source>
        <dbReference type="EMBL" id="PTE73686.1"/>
    </source>
</evidence>
<evidence type="ECO:0000313" key="14">
    <source>
        <dbReference type="Proteomes" id="UP000243350"/>
    </source>
</evidence>
<dbReference type="PRINTS" id="PR00946">
    <property type="entry name" value="HGSCAVENGER"/>
</dbReference>
<evidence type="ECO:0000256" key="4">
    <source>
        <dbReference type="ARBA" id="ARBA00022723"/>
    </source>
</evidence>
<evidence type="ECO:0000256" key="6">
    <source>
        <dbReference type="ARBA" id="ARBA00023186"/>
    </source>
</evidence>
<keyword evidence="6" id="KW-0143">Chaperone</keyword>
<dbReference type="OrthoDB" id="9813965at2"/>
<dbReference type="GO" id="GO:0005507">
    <property type="term" value="F:copper ion binding"/>
    <property type="evidence" value="ECO:0007669"/>
    <property type="project" value="InterPro"/>
</dbReference>
<evidence type="ECO:0000313" key="12">
    <source>
        <dbReference type="Proteomes" id="UP000242088"/>
    </source>
</evidence>
<sequence length="71" mass="7979">MTQMINETIKVDGMSCDHCRNAIESALAKLNGVTTAEVNLEKSEVRVDYDENRVSVDQMKQAIEDQGYDVK</sequence>
<dbReference type="SUPFAM" id="SSF55008">
    <property type="entry name" value="HMA, heavy metal-associated domain"/>
    <property type="match status" value="1"/>
</dbReference>
<protein>
    <recommendedName>
        <fullName evidence="2">Copper chaperone CopZ</fullName>
    </recommendedName>
</protein>
<keyword evidence="4" id="KW-0479">Metal-binding</keyword>
<dbReference type="EMBL" id="PYZH01000002">
    <property type="protein sequence ID" value="PTF16808.1"/>
    <property type="molecule type" value="Genomic_DNA"/>
</dbReference>
<evidence type="ECO:0000256" key="7">
    <source>
        <dbReference type="ARBA" id="ARBA00025138"/>
    </source>
</evidence>
<keyword evidence="3" id="KW-0963">Cytoplasm</keyword>
<keyword evidence="5" id="KW-0186">Copper</keyword>
<proteinExistence type="predicted"/>
<dbReference type="PANTHER" id="PTHR46594:SF4">
    <property type="entry name" value="P-TYPE CATION-TRANSPORTING ATPASE"/>
    <property type="match status" value="1"/>
</dbReference>
<gene>
    <name evidence="9" type="ORF">BUY44_04830</name>
    <name evidence="10" type="ORF">BUY47_02710</name>
    <name evidence="11" type="ORF">BUY48_00565</name>
</gene>
<dbReference type="Gene3D" id="3.30.70.100">
    <property type="match status" value="1"/>
</dbReference>
<dbReference type="EMBL" id="PYZL01000022">
    <property type="protein sequence ID" value="PTE73686.1"/>
    <property type="molecule type" value="Genomic_DNA"/>
</dbReference>
<dbReference type="InterPro" id="IPR006122">
    <property type="entry name" value="HMA_Cu_ion-bd"/>
</dbReference>